<dbReference type="InterPro" id="IPR047141">
    <property type="entry name" value="Stealth"/>
</dbReference>
<feature type="region of interest" description="Disordered" evidence="3">
    <location>
        <begin position="589"/>
        <end position="614"/>
    </location>
</feature>
<evidence type="ECO:0000313" key="5">
    <source>
        <dbReference type="EMBL" id="CUG89315.1"/>
    </source>
</evidence>
<evidence type="ECO:0000256" key="1">
    <source>
        <dbReference type="ARBA" id="ARBA00007583"/>
    </source>
</evidence>
<dbReference type="VEuPathDB" id="TriTrypDB:BSAL_20445"/>
<accession>A0A0S4JLF5</accession>
<sequence>MLEEMVYSSAQLPSRKLSRFDGIDHGGEVRLVNTISAHTTCAVDDDDILHPSTERSPLHVTVHSVVSASLFYPISPMLYSSHQSCEVHQRYFKRQHQTDRVATPTAYDSPQSVTREKFYRWDSPPPAHEFTHEESFGLNNSRRASITPTAGRTPATSSSRWALRKGLSSVLFIVVVLTLLSSLRNLNNHGPFPNKPHPLTSSQGKSNPVSLPMIAVAQHHHHQCPPDRTANPSGLPGTRDHPVGSIVALSFDLTITELSMIERLEAAQLATRSTFVRDVIARAMSADARDEASPYHSFFVDRNARIEAVDITEESRSRFYGEMRDDGSDNVGVKNTSARRFLCPPKERVLVDAVYTYVNPESASHRSATAAACKQGHKSGCSDQRFRDFNELLHSLRTVHYRGQHGEGHHFDGNDYESTGQVVGDVYVVVADRDQIPKWLHHVPIEIGGANTSSFREGASSVRDDDDAIVFSVTHEEIFPLHLRRSSLPTFNSFAIEANLHRIPGLRRFFVYFNNDMFWGRKVSFFDYFRPLSHVRQAFHVRTTPEGECLAQQVEDHVQRHAGSEKRDATRSRRAVVFMETVHYFETEDISSSQRQTTRLNESSSRDSRHSSCAAHPLKASSFWRLRTPENDGEQGLTLSANRRLLFEQYGLPPSHTFAHYPGIYDRSVLSRMLDDELREFAEATSKSRFRAVKNLWVTMVYPWIAFAHRRAVDRSLVIDELRLWKEPLRSENGFFVVDGNTKTTRRLDGAALRTKLTQEMNRLGPLMDLNFGELPKLYQGDMWLSPSACTFAMLPCLFSVDQSSPSFLSAHFVRQKVVTLPDIAHAKLRSWTVTVDDGRVGNPIYLFCMMSFTSFPGCFMDLWLGTKLFVTANDDLAFLDPLSATENLFVGCKQRVAFCTLGENVMRFKVRG</sequence>
<reference evidence="6" key="1">
    <citation type="submission" date="2015-09" db="EMBL/GenBank/DDBJ databases">
        <authorList>
            <consortium name="Pathogen Informatics"/>
        </authorList>
    </citation>
    <scope>NUCLEOTIDE SEQUENCE [LARGE SCALE GENOMIC DNA]</scope>
    <source>
        <strain evidence="6">Lake Konstanz</strain>
    </source>
</reference>
<proteinExistence type="inferred from homology"/>
<dbReference type="Proteomes" id="UP000051952">
    <property type="component" value="Unassembled WGS sequence"/>
</dbReference>
<protein>
    <recommendedName>
        <fullName evidence="4">Stealth protein CR2 conserved region 2 domain-containing protein</fullName>
    </recommendedName>
</protein>
<dbReference type="OrthoDB" id="263283at2759"/>
<dbReference type="Pfam" id="PF11380">
    <property type="entry name" value="Stealth_CR2"/>
    <property type="match status" value="1"/>
</dbReference>
<evidence type="ECO:0000256" key="3">
    <source>
        <dbReference type="SAM" id="MobiDB-lite"/>
    </source>
</evidence>
<feature type="region of interest" description="Disordered" evidence="3">
    <location>
        <begin position="218"/>
        <end position="237"/>
    </location>
</feature>
<evidence type="ECO:0000256" key="2">
    <source>
        <dbReference type="ARBA" id="ARBA00022679"/>
    </source>
</evidence>
<evidence type="ECO:0000313" key="6">
    <source>
        <dbReference type="Proteomes" id="UP000051952"/>
    </source>
</evidence>
<comment type="similarity">
    <text evidence="1">Belongs to the stealth family.</text>
</comment>
<feature type="compositionally biased region" description="Polar residues" evidence="3">
    <location>
        <begin position="590"/>
        <end position="602"/>
    </location>
</feature>
<feature type="region of interest" description="Disordered" evidence="3">
    <location>
        <begin position="131"/>
        <end position="157"/>
    </location>
</feature>
<keyword evidence="2" id="KW-0808">Transferase</keyword>
<name>A0A0S4JLF5_BODSA</name>
<dbReference type="PANTHER" id="PTHR24045">
    <property type="match status" value="1"/>
</dbReference>
<dbReference type="InterPro" id="IPR021520">
    <property type="entry name" value="Stealth_CR2"/>
</dbReference>
<dbReference type="PANTHER" id="PTHR24045:SF0">
    <property type="entry name" value="N-ACETYLGLUCOSAMINE-1-PHOSPHOTRANSFERASE SUBUNITS ALPHA_BETA"/>
    <property type="match status" value="1"/>
</dbReference>
<feature type="domain" description="Stealth protein CR2 conserved region 2" evidence="4">
    <location>
        <begin position="470"/>
        <end position="531"/>
    </location>
</feature>
<keyword evidence="6" id="KW-1185">Reference proteome</keyword>
<feature type="compositionally biased region" description="Polar residues" evidence="3">
    <location>
        <begin position="137"/>
        <end position="157"/>
    </location>
</feature>
<dbReference type="GO" id="GO:0016772">
    <property type="term" value="F:transferase activity, transferring phosphorus-containing groups"/>
    <property type="evidence" value="ECO:0007669"/>
    <property type="project" value="InterPro"/>
</dbReference>
<gene>
    <name evidence="5" type="ORF">BSAL_20445</name>
</gene>
<dbReference type="AlphaFoldDB" id="A0A0S4JLF5"/>
<dbReference type="EMBL" id="CYKH01001722">
    <property type="protein sequence ID" value="CUG89315.1"/>
    <property type="molecule type" value="Genomic_DNA"/>
</dbReference>
<evidence type="ECO:0000259" key="4">
    <source>
        <dbReference type="Pfam" id="PF11380"/>
    </source>
</evidence>
<organism evidence="5 6">
    <name type="scientific">Bodo saltans</name>
    <name type="common">Flagellated protozoan</name>
    <dbReference type="NCBI Taxonomy" id="75058"/>
    <lineage>
        <taxon>Eukaryota</taxon>
        <taxon>Discoba</taxon>
        <taxon>Euglenozoa</taxon>
        <taxon>Kinetoplastea</taxon>
        <taxon>Metakinetoplastina</taxon>
        <taxon>Eubodonida</taxon>
        <taxon>Bodonidae</taxon>
        <taxon>Bodo</taxon>
    </lineage>
</organism>